<dbReference type="CDD" id="cd18186">
    <property type="entry name" value="BTB_POZ_ZBTB_KLHL-like"/>
    <property type="match status" value="1"/>
</dbReference>
<dbReference type="Gene3D" id="2.120.10.30">
    <property type="entry name" value="TolB, C-terminal domain"/>
    <property type="match status" value="2"/>
</dbReference>
<dbReference type="SUPFAM" id="SSF101898">
    <property type="entry name" value="NHL repeat"/>
    <property type="match status" value="1"/>
</dbReference>
<evidence type="ECO:0000313" key="7">
    <source>
        <dbReference type="Proteomes" id="UP000236333"/>
    </source>
</evidence>
<dbReference type="InterPro" id="IPR044515">
    <property type="entry name" value="ABTB1"/>
</dbReference>
<accession>A0A2J8A1A8</accession>
<evidence type="ECO:0000256" key="2">
    <source>
        <dbReference type="ARBA" id="ARBA00022737"/>
    </source>
</evidence>
<evidence type="ECO:0000259" key="5">
    <source>
        <dbReference type="PROSITE" id="PS50097"/>
    </source>
</evidence>
<comment type="caution">
    <text evidence="6">The sequence shown here is derived from an EMBL/GenBank/DDBJ whole genome shotgun (WGS) entry which is preliminary data.</text>
</comment>
<dbReference type="SMART" id="SM00225">
    <property type="entry name" value="BTB"/>
    <property type="match status" value="1"/>
</dbReference>
<keyword evidence="2" id="KW-0677">Repeat</keyword>
<dbReference type="SUPFAM" id="SSF54695">
    <property type="entry name" value="POZ domain"/>
    <property type="match status" value="1"/>
</dbReference>
<feature type="region of interest" description="Disordered" evidence="4">
    <location>
        <begin position="50"/>
        <end position="70"/>
    </location>
</feature>
<gene>
    <name evidence="6" type="ORF">TSOC_007367</name>
</gene>
<dbReference type="AlphaFoldDB" id="A0A2J8A1A8"/>
<dbReference type="PANTHER" id="PTHR46231">
    <property type="entry name" value="ANKYRIN REPEAT AND BTB/POZ DOMAIN-CONTAINING PROTEIN 1"/>
    <property type="match status" value="1"/>
</dbReference>
<reference evidence="6 7" key="1">
    <citation type="journal article" date="2017" name="Mol. Biol. Evol.">
        <title>The 4-celled Tetrabaena socialis nuclear genome reveals the essential components for genetic control of cell number at the origin of multicellularity in the volvocine lineage.</title>
        <authorList>
            <person name="Featherston J."/>
            <person name="Arakaki Y."/>
            <person name="Hanschen E.R."/>
            <person name="Ferris P.J."/>
            <person name="Michod R.E."/>
            <person name="Olson B.J.S.C."/>
            <person name="Nozaki H."/>
            <person name="Durand P.M."/>
        </authorList>
    </citation>
    <scope>NUCLEOTIDE SEQUENCE [LARGE SCALE GENOMIC DNA]</scope>
    <source>
        <strain evidence="6 7">NIES-571</strain>
    </source>
</reference>
<keyword evidence="7" id="KW-1185">Reference proteome</keyword>
<dbReference type="Pfam" id="PF00651">
    <property type="entry name" value="BTB"/>
    <property type="match status" value="1"/>
</dbReference>
<dbReference type="Proteomes" id="UP000236333">
    <property type="component" value="Unassembled WGS sequence"/>
</dbReference>
<dbReference type="InterPro" id="IPR011042">
    <property type="entry name" value="6-blade_b-propeller_TolB-like"/>
</dbReference>
<evidence type="ECO:0000256" key="4">
    <source>
        <dbReference type="SAM" id="MobiDB-lite"/>
    </source>
</evidence>
<dbReference type="PANTHER" id="PTHR46231:SF1">
    <property type="entry name" value="ANKYRIN REPEAT AND BTB_POZ DOMAIN-CONTAINING PROTEIN 1"/>
    <property type="match status" value="1"/>
</dbReference>
<sequence>MNIPSCIVPITGGHCAVCGAVSRPMPGSGEGATQTLLVCGNELRPLKGADSRGRLTVGPPLRLPASRDDPPVGGIWDTHSSALYLAQGSTILRVGSDDTVAVVVGALDEAGDADGRGRAARFRDAFHLASDGAGALYVCDDGRIRKLQLPGGPGQRGNQGAAFGPQLAAAGGPGAAGGGAQEAENEVVVSTLLTVDGGYVAALAFHSDSCSLLYATSSAVYRLPLGAASAAPVLLAGSDEEEEPPNAADGRGLDARFYNIMGLVVGGEGAVLIADHFHGEGLVPRSMAVRRLAADGTVSTVAADIPGIWHSPSILPNGYLALCSSSCSIGRGGPALHVLDLGLKPQGCRPTVRAPAGGPPPRTLPADLRALLDRQPDGTSDVTILVGGRAFPAHRGVLCARSDYFQQRLGGGFADGGEQQLDLPEADPDAFEVVVRFVYTDDAADIPAAQAQAVAELADRLLLPELARQAAVVVEASVAPGTVVGLLLWAEARGPAFSELLARLKAWYVENQRAVAAAAPNTLKRLADGSPG</sequence>
<dbReference type="InterPro" id="IPR011333">
    <property type="entry name" value="SKP1/BTB/POZ_sf"/>
</dbReference>
<dbReference type="Gene3D" id="3.30.710.10">
    <property type="entry name" value="Potassium Channel Kv1.1, Chain A"/>
    <property type="match status" value="1"/>
</dbReference>
<proteinExistence type="predicted"/>
<dbReference type="PROSITE" id="PS50097">
    <property type="entry name" value="BTB"/>
    <property type="match status" value="1"/>
</dbReference>
<evidence type="ECO:0000313" key="6">
    <source>
        <dbReference type="EMBL" id="PNH06278.1"/>
    </source>
</evidence>
<feature type="domain" description="BTB" evidence="5">
    <location>
        <begin position="380"/>
        <end position="442"/>
    </location>
</feature>
<name>A0A2J8A1A8_9CHLO</name>
<comment type="pathway">
    <text evidence="1">Protein modification; protein ubiquitination.</text>
</comment>
<protein>
    <submittedName>
        <fullName evidence="6">Kelch-like protein 38</fullName>
    </submittedName>
</protein>
<organism evidence="6 7">
    <name type="scientific">Tetrabaena socialis</name>
    <dbReference type="NCBI Taxonomy" id="47790"/>
    <lineage>
        <taxon>Eukaryota</taxon>
        <taxon>Viridiplantae</taxon>
        <taxon>Chlorophyta</taxon>
        <taxon>core chlorophytes</taxon>
        <taxon>Chlorophyceae</taxon>
        <taxon>CS clade</taxon>
        <taxon>Chlamydomonadales</taxon>
        <taxon>Tetrabaenaceae</taxon>
        <taxon>Tetrabaena</taxon>
    </lineage>
</organism>
<dbReference type="GO" id="GO:0005737">
    <property type="term" value="C:cytoplasm"/>
    <property type="evidence" value="ECO:0007669"/>
    <property type="project" value="TreeGrafter"/>
</dbReference>
<dbReference type="OrthoDB" id="6359816at2759"/>
<dbReference type="GO" id="GO:0000151">
    <property type="term" value="C:ubiquitin ligase complex"/>
    <property type="evidence" value="ECO:0007669"/>
    <property type="project" value="TreeGrafter"/>
</dbReference>
<evidence type="ECO:0000256" key="1">
    <source>
        <dbReference type="ARBA" id="ARBA00004906"/>
    </source>
</evidence>
<keyword evidence="3" id="KW-0040">ANK repeat</keyword>
<dbReference type="EMBL" id="PGGS01000246">
    <property type="protein sequence ID" value="PNH06278.1"/>
    <property type="molecule type" value="Genomic_DNA"/>
</dbReference>
<dbReference type="InterPro" id="IPR000210">
    <property type="entry name" value="BTB/POZ_dom"/>
</dbReference>
<evidence type="ECO:0000256" key="3">
    <source>
        <dbReference type="ARBA" id="ARBA00023043"/>
    </source>
</evidence>